<dbReference type="Proteomes" id="UP001153076">
    <property type="component" value="Unassembled WGS sequence"/>
</dbReference>
<protein>
    <submittedName>
        <fullName evidence="2">Uncharacterized protein</fullName>
    </submittedName>
</protein>
<comment type="caution">
    <text evidence="2">The sequence shown here is derived from an EMBL/GenBank/DDBJ whole genome shotgun (WGS) entry which is preliminary data.</text>
</comment>
<reference evidence="2" key="1">
    <citation type="submission" date="2022-04" db="EMBL/GenBank/DDBJ databases">
        <title>Carnegiea gigantea Genome sequencing and assembly v2.</title>
        <authorList>
            <person name="Copetti D."/>
            <person name="Sanderson M.J."/>
            <person name="Burquez A."/>
            <person name="Wojciechowski M.F."/>
        </authorList>
    </citation>
    <scope>NUCLEOTIDE SEQUENCE</scope>
    <source>
        <strain evidence="2">SGP5-SGP5p</strain>
        <tissue evidence="2">Aerial part</tissue>
    </source>
</reference>
<feature type="region of interest" description="Disordered" evidence="1">
    <location>
        <begin position="494"/>
        <end position="513"/>
    </location>
</feature>
<sequence>MNKPLPPPHPKLYLHDVETATIHLYLNTIASYLANLTPPGCRLAAKEPKFKIQASMRMILEKPCLLGDYNLVKANPPICYGLDEFGLIMSLEFGSLGGEAICRPRGAVRRQSALSLGDTWALVSVPGGDSEVGCFPRYDCHLGNPPLVVYKMVLLEVVVHSKCANSLLVRGFSVMVFLNFLNTEEMALRVLEICDWHLRGAAFPLPLLGDYQDLCSDFILSVAAQAAWDSLLPEIVQVIFYAMVLNDALELGLLSKDLAETLKPALVGLWWSTFEVWLRHNRDSILWARDMELDSSKARTGPAINWEESSRELKKIPYVVLIPKPGTPSWSGCEYSSTPSILNIEEEVVYTWEIDVAISHMTDVQEQKMARTKWAAHLKIAPKLMAEGFTVEQGGKARSLGSSSSTPKAKRGHPQECPSREDPFLEVVAEGMRFSEEVRPLQSPLEQGDATAEEITADATQQREEERRYRVLLRKGKAPTIAISLPPSVACKRPQLEIPGGQASSTLTPQRHEVPWPTLVEAEGYGESVRQEELSPPLRPSPPPASQGNFRGRASSSPRSAMLRTVTKPPKSVKTQMRSSSRTTYLMITILMSRAALCGSRAMVKEALMKTLTSEPA</sequence>
<proteinExistence type="predicted"/>
<evidence type="ECO:0000313" key="3">
    <source>
        <dbReference type="Proteomes" id="UP001153076"/>
    </source>
</evidence>
<feature type="region of interest" description="Disordered" evidence="1">
    <location>
        <begin position="394"/>
        <end position="422"/>
    </location>
</feature>
<gene>
    <name evidence="2" type="ORF">Cgig2_012361</name>
</gene>
<keyword evidence="3" id="KW-1185">Reference proteome</keyword>
<dbReference type="EMBL" id="JAKOGI010000062">
    <property type="protein sequence ID" value="KAJ8446017.1"/>
    <property type="molecule type" value="Genomic_DNA"/>
</dbReference>
<feature type="region of interest" description="Disordered" evidence="1">
    <location>
        <begin position="437"/>
        <end position="464"/>
    </location>
</feature>
<feature type="region of interest" description="Disordered" evidence="1">
    <location>
        <begin position="526"/>
        <end position="580"/>
    </location>
</feature>
<feature type="compositionally biased region" description="Polar residues" evidence="1">
    <location>
        <begin position="546"/>
        <end position="559"/>
    </location>
</feature>
<evidence type="ECO:0000313" key="2">
    <source>
        <dbReference type="EMBL" id="KAJ8446017.1"/>
    </source>
</evidence>
<evidence type="ECO:0000256" key="1">
    <source>
        <dbReference type="SAM" id="MobiDB-lite"/>
    </source>
</evidence>
<accession>A0A9Q1KMJ8</accession>
<name>A0A9Q1KMJ8_9CARY</name>
<dbReference type="AlphaFoldDB" id="A0A9Q1KMJ8"/>
<organism evidence="2 3">
    <name type="scientific">Carnegiea gigantea</name>
    <dbReference type="NCBI Taxonomy" id="171969"/>
    <lineage>
        <taxon>Eukaryota</taxon>
        <taxon>Viridiplantae</taxon>
        <taxon>Streptophyta</taxon>
        <taxon>Embryophyta</taxon>
        <taxon>Tracheophyta</taxon>
        <taxon>Spermatophyta</taxon>
        <taxon>Magnoliopsida</taxon>
        <taxon>eudicotyledons</taxon>
        <taxon>Gunneridae</taxon>
        <taxon>Pentapetalae</taxon>
        <taxon>Caryophyllales</taxon>
        <taxon>Cactineae</taxon>
        <taxon>Cactaceae</taxon>
        <taxon>Cactoideae</taxon>
        <taxon>Echinocereeae</taxon>
        <taxon>Carnegiea</taxon>
    </lineage>
</organism>